<keyword evidence="3" id="KW-1185">Reference proteome</keyword>
<proteinExistence type="predicted"/>
<evidence type="ECO:0000313" key="2">
    <source>
        <dbReference type="EMBL" id="MFC3195865.1"/>
    </source>
</evidence>
<reference evidence="3" key="1">
    <citation type="journal article" date="2019" name="Int. J. Syst. Evol. Microbiol.">
        <title>The Global Catalogue of Microorganisms (GCM) 10K type strain sequencing project: providing services to taxonomists for standard genome sequencing and annotation.</title>
        <authorList>
            <consortium name="The Broad Institute Genomics Platform"/>
            <consortium name="The Broad Institute Genome Sequencing Center for Infectious Disease"/>
            <person name="Wu L."/>
            <person name="Ma J."/>
        </authorList>
    </citation>
    <scope>NUCLEOTIDE SEQUENCE [LARGE SCALE GENOMIC DNA]</scope>
    <source>
        <strain evidence="3">KCTC 42953</strain>
    </source>
</reference>
<comment type="caution">
    <text evidence="2">The sequence shown here is derived from an EMBL/GenBank/DDBJ whole genome shotgun (WGS) entry which is preliminary data.</text>
</comment>
<keyword evidence="1" id="KW-0732">Signal</keyword>
<organism evidence="2 3">
    <name type="scientific">Marinicella sediminis</name>
    <dbReference type="NCBI Taxonomy" id="1792834"/>
    <lineage>
        <taxon>Bacteria</taxon>
        <taxon>Pseudomonadati</taxon>
        <taxon>Pseudomonadota</taxon>
        <taxon>Gammaproteobacteria</taxon>
        <taxon>Lysobacterales</taxon>
        <taxon>Marinicellaceae</taxon>
        <taxon>Marinicella</taxon>
    </lineage>
</organism>
<dbReference type="EMBL" id="JBHRTS010000010">
    <property type="protein sequence ID" value="MFC3195865.1"/>
    <property type="molecule type" value="Genomic_DNA"/>
</dbReference>
<name>A0ABV7JG49_9GAMM</name>
<gene>
    <name evidence="2" type="ORF">ACFODZ_16545</name>
</gene>
<sequence>MKTTYRLTLLFGMLTVCGTSQAHKRWLLPSIFSVSEAQWVAVDASVSNNLFYVDRPWPLTSVSVTAPDGKPAKTDNLNEGHRRSSFDVYLDQPGTYRASTGGDVFFVQYSSVDGEVTRDRAFDLSSLKASVPADATAVNYARSVSRLETYMTLGAPDQKVFTPSGRGLELKPVSHPNDLYVNEKVALQFLVEGKPAVGLEVLMVWEGTRYRDEEGAINLLTDDQGTITFTPDRTGRFLLEAGAEKVLTEDPVFSTLYMTYIGTFEVLPQ</sequence>
<accession>A0ABV7JG49</accession>
<protein>
    <submittedName>
        <fullName evidence="2">DUF4198 domain-containing protein</fullName>
    </submittedName>
</protein>
<evidence type="ECO:0000256" key="1">
    <source>
        <dbReference type="SAM" id="SignalP"/>
    </source>
</evidence>
<feature type="signal peptide" evidence="1">
    <location>
        <begin position="1"/>
        <end position="22"/>
    </location>
</feature>
<dbReference type="Pfam" id="PF10670">
    <property type="entry name" value="DUF4198"/>
    <property type="match status" value="1"/>
</dbReference>
<dbReference type="InterPro" id="IPR019613">
    <property type="entry name" value="DUF4198"/>
</dbReference>
<feature type="chain" id="PRO_5045730507" evidence="1">
    <location>
        <begin position="23"/>
        <end position="269"/>
    </location>
</feature>
<evidence type="ECO:0000313" key="3">
    <source>
        <dbReference type="Proteomes" id="UP001595533"/>
    </source>
</evidence>
<dbReference type="Proteomes" id="UP001595533">
    <property type="component" value="Unassembled WGS sequence"/>
</dbReference>
<dbReference type="RefSeq" id="WP_077412955.1">
    <property type="nucleotide sequence ID" value="NZ_JBHRTS010000010.1"/>
</dbReference>